<evidence type="ECO:0000256" key="2">
    <source>
        <dbReference type="SAM" id="MobiDB-lite"/>
    </source>
</evidence>
<reference evidence="4 5" key="1">
    <citation type="submission" date="2018-04" db="EMBL/GenBank/DDBJ databases">
        <title>Camelliibacillus theae gen. nov., sp. nov., isolated from Pu'er tea.</title>
        <authorList>
            <person name="Niu L."/>
        </authorList>
    </citation>
    <scope>NUCLEOTIDE SEQUENCE [LARGE SCALE GENOMIC DNA]</scope>
    <source>
        <strain evidence="4 5">T8</strain>
    </source>
</reference>
<dbReference type="Gene3D" id="3.60.21.10">
    <property type="match status" value="1"/>
</dbReference>
<feature type="compositionally biased region" description="Acidic residues" evidence="2">
    <location>
        <begin position="34"/>
        <end position="54"/>
    </location>
</feature>
<sequence>MTKNKKLLQFIPLLFIIFVSLGLAGCNFLKPESEEAPPSEVNEEESIEQEEEIKEPETIITKATVAAIGDVLIHGSIYRDAQKGGTFNFDKMLVDVKPYLESADITIANQESMIGGKEIGLSTYPQFNSPFEVGDALKRAGLDIVTIANNHTLDRGEKAVLNALDHWDSLNIPYVGAYRSAEDRNEIRTLNKNEITFSFLAYTYGTNGIPVPKDKPYLVNLIDKEQIKKDIEEAREKSDVIVVSLHFGMEYERMPNDGQKNLVQFVADEGAHLIIGHHPHVLQPVDYVKSEKGHEAFVIYSLGNFLAAQEAQHDQYRRTGGILQVDVGKIQTGDETTIRILSPSFLPTYIHFQNWKNYRVLPMYQITDKELSNAQKHYKETKEHMSQFVPDLHFIEQ</sequence>
<dbReference type="EMBL" id="QCZG01000034">
    <property type="protein sequence ID" value="PWA08782.1"/>
    <property type="molecule type" value="Genomic_DNA"/>
</dbReference>
<proteinExistence type="inferred from homology"/>
<feature type="domain" description="Capsule synthesis protein CapA" evidence="3">
    <location>
        <begin position="64"/>
        <end position="309"/>
    </location>
</feature>
<dbReference type="SUPFAM" id="SSF56300">
    <property type="entry name" value="Metallo-dependent phosphatases"/>
    <property type="match status" value="1"/>
</dbReference>
<gene>
    <name evidence="4" type="ORF">DCC39_14350</name>
</gene>
<comment type="similarity">
    <text evidence="1">Belongs to the CapA family.</text>
</comment>
<evidence type="ECO:0000313" key="4">
    <source>
        <dbReference type="EMBL" id="PWA08782.1"/>
    </source>
</evidence>
<evidence type="ECO:0000313" key="5">
    <source>
        <dbReference type="Proteomes" id="UP000245998"/>
    </source>
</evidence>
<dbReference type="InterPro" id="IPR029052">
    <property type="entry name" value="Metallo-depent_PP-like"/>
</dbReference>
<dbReference type="CDD" id="cd07381">
    <property type="entry name" value="MPP_CapA"/>
    <property type="match status" value="1"/>
</dbReference>
<dbReference type="Pfam" id="PF09587">
    <property type="entry name" value="PGA_cap"/>
    <property type="match status" value="1"/>
</dbReference>
<protein>
    <submittedName>
        <fullName evidence="4">Capsular biosynthesis protein</fullName>
    </submittedName>
</protein>
<dbReference type="InterPro" id="IPR019079">
    <property type="entry name" value="Capsule_synth_CapA"/>
</dbReference>
<evidence type="ECO:0000256" key="1">
    <source>
        <dbReference type="ARBA" id="ARBA00005662"/>
    </source>
</evidence>
<dbReference type="InterPro" id="IPR052169">
    <property type="entry name" value="CW_Biosynth-Accessory"/>
</dbReference>
<dbReference type="Proteomes" id="UP000245998">
    <property type="component" value="Unassembled WGS sequence"/>
</dbReference>
<dbReference type="SMART" id="SM00854">
    <property type="entry name" value="PGA_cap"/>
    <property type="match status" value="1"/>
</dbReference>
<keyword evidence="5" id="KW-1185">Reference proteome</keyword>
<dbReference type="PANTHER" id="PTHR33393">
    <property type="entry name" value="POLYGLUTAMINE SYNTHESIS ACCESSORY PROTEIN RV0574C-RELATED"/>
    <property type="match status" value="1"/>
</dbReference>
<dbReference type="AlphaFoldDB" id="A0A2U1JUF4"/>
<dbReference type="OrthoDB" id="9810906at2"/>
<dbReference type="PANTHER" id="PTHR33393:SF12">
    <property type="entry name" value="CAPSULE BIOSYNTHESIS PROTEIN CAPA"/>
    <property type="match status" value="1"/>
</dbReference>
<comment type="caution">
    <text evidence="4">The sequence shown here is derived from an EMBL/GenBank/DDBJ whole genome shotgun (WGS) entry which is preliminary data.</text>
</comment>
<feature type="region of interest" description="Disordered" evidence="2">
    <location>
        <begin position="32"/>
        <end position="54"/>
    </location>
</feature>
<dbReference type="RefSeq" id="WP_116555587.1">
    <property type="nucleotide sequence ID" value="NZ_QCZG01000034.1"/>
</dbReference>
<dbReference type="PROSITE" id="PS51257">
    <property type="entry name" value="PROKAR_LIPOPROTEIN"/>
    <property type="match status" value="1"/>
</dbReference>
<accession>A0A2U1JUF4</accession>
<name>A0A2U1JUF4_9BACI</name>
<evidence type="ECO:0000259" key="3">
    <source>
        <dbReference type="SMART" id="SM00854"/>
    </source>
</evidence>
<organism evidence="4 5">
    <name type="scientific">Pueribacillus theae</name>
    <dbReference type="NCBI Taxonomy" id="2171751"/>
    <lineage>
        <taxon>Bacteria</taxon>
        <taxon>Bacillati</taxon>
        <taxon>Bacillota</taxon>
        <taxon>Bacilli</taxon>
        <taxon>Bacillales</taxon>
        <taxon>Bacillaceae</taxon>
        <taxon>Pueribacillus</taxon>
    </lineage>
</organism>